<name>A0AAN7R197_TRANT</name>
<feature type="chain" id="PRO_5042964228" description="Knottins-like domain-containing protein" evidence="7">
    <location>
        <begin position="24"/>
        <end position="77"/>
    </location>
</feature>
<comment type="similarity">
    <text evidence="1">Belongs to the DEFL family.</text>
</comment>
<accession>A0AAN7R197</accession>
<keyword evidence="3" id="KW-0295">Fungicide</keyword>
<feature type="domain" description="Knottins-like" evidence="8">
    <location>
        <begin position="32"/>
        <end position="77"/>
    </location>
</feature>
<dbReference type="SUPFAM" id="SSF57095">
    <property type="entry name" value="Scorpion toxin-like"/>
    <property type="match status" value="1"/>
</dbReference>
<keyword evidence="6" id="KW-1015">Disulfide bond</keyword>
<dbReference type="EMBL" id="JAXQNO010000015">
    <property type="protein sequence ID" value="KAK4783631.1"/>
    <property type="molecule type" value="Genomic_DNA"/>
</dbReference>
<reference evidence="9 10" key="1">
    <citation type="journal article" date="2023" name="Hortic Res">
        <title>Pangenome of water caltrop reveals structural variations and asymmetric subgenome divergence after allopolyploidization.</title>
        <authorList>
            <person name="Zhang X."/>
            <person name="Chen Y."/>
            <person name="Wang L."/>
            <person name="Yuan Y."/>
            <person name="Fang M."/>
            <person name="Shi L."/>
            <person name="Lu R."/>
            <person name="Comes H.P."/>
            <person name="Ma Y."/>
            <person name="Chen Y."/>
            <person name="Huang G."/>
            <person name="Zhou Y."/>
            <person name="Zheng Z."/>
            <person name="Qiu Y."/>
        </authorList>
    </citation>
    <scope>NUCLEOTIDE SEQUENCE [LARGE SCALE GENOMIC DNA]</scope>
    <source>
        <strain evidence="9">F231</strain>
    </source>
</reference>
<gene>
    <name evidence="9" type="ORF">SAY86_008005</name>
</gene>
<dbReference type="CDD" id="cd00107">
    <property type="entry name" value="Knot1"/>
    <property type="match status" value="1"/>
</dbReference>
<evidence type="ECO:0000256" key="1">
    <source>
        <dbReference type="ARBA" id="ARBA00006722"/>
    </source>
</evidence>
<dbReference type="PRINTS" id="PR00288">
    <property type="entry name" value="PUROTHIONIN"/>
</dbReference>
<organism evidence="9 10">
    <name type="scientific">Trapa natans</name>
    <name type="common">Water chestnut</name>
    <dbReference type="NCBI Taxonomy" id="22666"/>
    <lineage>
        <taxon>Eukaryota</taxon>
        <taxon>Viridiplantae</taxon>
        <taxon>Streptophyta</taxon>
        <taxon>Embryophyta</taxon>
        <taxon>Tracheophyta</taxon>
        <taxon>Spermatophyta</taxon>
        <taxon>Magnoliopsida</taxon>
        <taxon>eudicotyledons</taxon>
        <taxon>Gunneridae</taxon>
        <taxon>Pentapetalae</taxon>
        <taxon>rosids</taxon>
        <taxon>malvids</taxon>
        <taxon>Myrtales</taxon>
        <taxon>Lythraceae</taxon>
        <taxon>Trapa</taxon>
    </lineage>
</organism>
<evidence type="ECO:0000256" key="7">
    <source>
        <dbReference type="SAM" id="SignalP"/>
    </source>
</evidence>
<sequence>MGLSKPLFLALFLLLLLVATDMGGMTTVEARTCESQSHRFKGACLSDHNCASVCLTEGFHGGKCRGFRHRCFCTKQC</sequence>
<dbReference type="PROSITE" id="PS00940">
    <property type="entry name" value="GAMMA_THIONIN"/>
    <property type="match status" value="1"/>
</dbReference>
<evidence type="ECO:0000256" key="4">
    <source>
        <dbReference type="ARBA" id="ARBA00022729"/>
    </source>
</evidence>
<evidence type="ECO:0000259" key="8">
    <source>
        <dbReference type="SMART" id="SM00505"/>
    </source>
</evidence>
<dbReference type="Proteomes" id="UP001346149">
    <property type="component" value="Unassembled WGS sequence"/>
</dbReference>
<dbReference type="SMART" id="SM00505">
    <property type="entry name" value="Knot1"/>
    <property type="match status" value="1"/>
</dbReference>
<evidence type="ECO:0000256" key="5">
    <source>
        <dbReference type="ARBA" id="ARBA00022821"/>
    </source>
</evidence>
<evidence type="ECO:0000256" key="3">
    <source>
        <dbReference type="ARBA" id="ARBA00022577"/>
    </source>
</evidence>
<dbReference type="Gene3D" id="3.30.30.10">
    <property type="entry name" value="Knottin, scorpion toxin-like"/>
    <property type="match status" value="1"/>
</dbReference>
<feature type="signal peptide" evidence="7">
    <location>
        <begin position="1"/>
        <end position="23"/>
    </location>
</feature>
<comment type="caution">
    <text evidence="9">The sequence shown here is derived from an EMBL/GenBank/DDBJ whole genome shotgun (WGS) entry which is preliminary data.</text>
</comment>
<evidence type="ECO:0000313" key="9">
    <source>
        <dbReference type="EMBL" id="KAK4783631.1"/>
    </source>
</evidence>
<keyword evidence="4 7" id="KW-0732">Signal</keyword>
<dbReference type="Pfam" id="PF00304">
    <property type="entry name" value="Gamma-thionin"/>
    <property type="match status" value="1"/>
</dbReference>
<dbReference type="GO" id="GO:0031640">
    <property type="term" value="P:killing of cells of another organism"/>
    <property type="evidence" value="ECO:0007669"/>
    <property type="project" value="UniProtKB-KW"/>
</dbReference>
<keyword evidence="2" id="KW-0929">Antimicrobial</keyword>
<keyword evidence="5" id="KW-0611">Plant defense</keyword>
<evidence type="ECO:0000256" key="6">
    <source>
        <dbReference type="ARBA" id="ARBA00023157"/>
    </source>
</evidence>
<protein>
    <recommendedName>
        <fullName evidence="8">Knottins-like domain-containing protein</fullName>
    </recommendedName>
</protein>
<dbReference type="InterPro" id="IPR036574">
    <property type="entry name" value="Scorpion_toxin-like_sf"/>
</dbReference>
<dbReference type="GO" id="GO:0050832">
    <property type="term" value="P:defense response to fungus"/>
    <property type="evidence" value="ECO:0007669"/>
    <property type="project" value="UniProtKB-KW"/>
</dbReference>
<dbReference type="InterPro" id="IPR003614">
    <property type="entry name" value="Knottins"/>
</dbReference>
<proteinExistence type="inferred from homology"/>
<dbReference type="InterPro" id="IPR008176">
    <property type="entry name" value="Defensin_plant"/>
</dbReference>
<dbReference type="PANTHER" id="PTHR33147:SF39">
    <property type="entry name" value="DRO1 PROTEIN-RELATED"/>
    <property type="match status" value="1"/>
</dbReference>
<evidence type="ECO:0000256" key="2">
    <source>
        <dbReference type="ARBA" id="ARBA00022529"/>
    </source>
</evidence>
<dbReference type="PANTHER" id="PTHR33147">
    <property type="entry name" value="DEFENSIN-LIKE PROTEIN 1"/>
    <property type="match status" value="1"/>
</dbReference>
<keyword evidence="10" id="KW-1185">Reference proteome</keyword>
<dbReference type="AlphaFoldDB" id="A0AAN7R197"/>
<evidence type="ECO:0000313" key="10">
    <source>
        <dbReference type="Proteomes" id="UP001346149"/>
    </source>
</evidence>